<dbReference type="Gene3D" id="3.30.70.260">
    <property type="match status" value="1"/>
</dbReference>
<evidence type="ECO:0000256" key="1">
    <source>
        <dbReference type="RuleBase" id="RU003847"/>
    </source>
</evidence>
<comment type="caution">
    <text evidence="3">The sequence shown here is derived from an EMBL/GenBank/DDBJ whole genome shotgun (WGS) entry which is preliminary data.</text>
</comment>
<dbReference type="CDD" id="cd05399">
    <property type="entry name" value="NT_Rel-Spo_like"/>
    <property type="match status" value="1"/>
</dbReference>
<dbReference type="EC" id="2.7.6.5" evidence="3"/>
<dbReference type="GO" id="GO:0008728">
    <property type="term" value="F:GTP diphosphokinase activity"/>
    <property type="evidence" value="ECO:0007669"/>
    <property type="project" value="UniProtKB-EC"/>
</dbReference>
<dbReference type="InterPro" id="IPR012675">
    <property type="entry name" value="Beta-grasp_dom_sf"/>
</dbReference>
<reference evidence="3 4" key="2">
    <citation type="submission" date="2024-09" db="EMBL/GenBank/DDBJ databases">
        <title>Draft genome sequence of Candidatus Magnetaquicoccaceae bacterium FCR-1.</title>
        <authorList>
            <person name="Shimoshige H."/>
            <person name="Shimamura S."/>
            <person name="Taoka A."/>
            <person name="Kobayashi H."/>
            <person name="Maekawa T."/>
        </authorList>
    </citation>
    <scope>NUCLEOTIDE SEQUENCE [LARGE SCALE GENOMIC DNA]</scope>
    <source>
        <strain evidence="3 4">FCR-1</strain>
    </source>
</reference>
<dbReference type="SUPFAM" id="SSF81271">
    <property type="entry name" value="TGS-like"/>
    <property type="match status" value="1"/>
</dbReference>
<dbReference type="PANTHER" id="PTHR21262">
    <property type="entry name" value="GUANOSINE-3',5'-BIS DIPHOSPHATE 3'-PYROPHOSPHOHYDROLASE"/>
    <property type="match status" value="1"/>
</dbReference>
<dbReference type="InterPro" id="IPR033655">
    <property type="entry name" value="TGS_RelA/SpoT"/>
</dbReference>
<keyword evidence="3" id="KW-0808">Transferase</keyword>
<dbReference type="InterPro" id="IPR043519">
    <property type="entry name" value="NT_sf"/>
</dbReference>
<dbReference type="NCBIfam" id="TIGR00691">
    <property type="entry name" value="spoT_relA"/>
    <property type="match status" value="1"/>
</dbReference>
<dbReference type="PROSITE" id="PS51880">
    <property type="entry name" value="TGS"/>
    <property type="match status" value="1"/>
</dbReference>
<dbReference type="Proteomes" id="UP001628193">
    <property type="component" value="Unassembled WGS sequence"/>
</dbReference>
<dbReference type="EMBL" id="BAAFGK010000003">
    <property type="protein sequence ID" value="GAB0056546.1"/>
    <property type="molecule type" value="Genomic_DNA"/>
</dbReference>
<name>A0ABQ0C6M7_9PROT</name>
<dbReference type="SUPFAM" id="SSF81301">
    <property type="entry name" value="Nucleotidyltransferase"/>
    <property type="match status" value="1"/>
</dbReference>
<feature type="domain" description="TGS" evidence="2">
    <location>
        <begin position="395"/>
        <end position="456"/>
    </location>
</feature>
<dbReference type="SUPFAM" id="SSF109604">
    <property type="entry name" value="HD-domain/PDEase-like"/>
    <property type="match status" value="1"/>
</dbReference>
<dbReference type="InterPro" id="IPR004095">
    <property type="entry name" value="TGS"/>
</dbReference>
<dbReference type="Gene3D" id="1.10.3210.10">
    <property type="entry name" value="Hypothetical protein af1432"/>
    <property type="match status" value="1"/>
</dbReference>
<comment type="similarity">
    <text evidence="1">Belongs to the relA/spoT family.</text>
</comment>
<sequence>MNGEQWTALVDRILGYHPGADQALLERLRLFLVEHGDREPAGCRIGELDTPFEPLSVAAILVELRLDVASIAAGLLIDALTAGWTDLQRIRDEFGEDVAFLVERVSRISLLPARPKNTLQAEEFRKMILSMAKDVRVILVRLAICLWRMRHLSARAPAPLPVPRQAIQDIVEIQAPIAHRLGIYWIKNELEDHAFRLLDFDAYESLKKEVAKRRKGGADIVQQVVTLLKKHLRKHGISGQVLGREKHLWSIHNKLIQKSITLDEMYDVVGYRIIVKKKADCYRVLGMIHGEFPPVPGRFKDYIALPKSNGYQSLHTVVIGPFGERIEVQIRNDKMHQVAESGVAAHWTYKEHGIVERKHSGPTGYEWLQRMLENHKKEDDVGKFVENVKIDLFPNEIYLFTPAGDVITLPVGATPIDFAYAVHSEVGDHCQGAKVNGRMVPLHTMLHTGDQVVILTAKTQRPNAAWLRFVVTSRAKYRINRWIKVQERERDVALGRNMLEREVRKAGKGAVLNDKLVRRATEHFRLPNDEELLARIGRSRLSPVQVAQALFPPTSEEREKALAEVDPQGGSEVRLKSLPTRTEVRTARCCGPVPGDSIVGIITTGRGIVIHARGCPNLTPLIAQPERWMDDLDWPADLEQRYRTRLRVMAKNRREIITLVSQAVTAAKAVVASVHVWDRERDPCVLIVMVEVSGVEELNQAQHNLRALKEVFGVDRIRGG</sequence>
<dbReference type="InterPro" id="IPR007685">
    <property type="entry name" value="RelA_SpoT"/>
</dbReference>
<dbReference type="Pfam" id="PF19296">
    <property type="entry name" value="RelA_AH_RIS"/>
    <property type="match status" value="2"/>
</dbReference>
<evidence type="ECO:0000313" key="3">
    <source>
        <dbReference type="EMBL" id="GAB0056546.1"/>
    </source>
</evidence>
<gene>
    <name evidence="3" type="primary">relA</name>
    <name evidence="3" type="ORF">SIID45300_00854</name>
</gene>
<proteinExistence type="inferred from homology"/>
<evidence type="ECO:0000259" key="2">
    <source>
        <dbReference type="PROSITE" id="PS51880"/>
    </source>
</evidence>
<comment type="function">
    <text evidence="1">In eubacteria ppGpp (guanosine 3'-diphosphate 5'-diphosphate) is a mediator of the stringent response that coordinates a variety of cellular activities in response to changes in nutritional abundance.</text>
</comment>
<dbReference type="CDD" id="cd01668">
    <property type="entry name" value="TGS_RSH"/>
    <property type="match status" value="1"/>
</dbReference>
<dbReference type="RefSeq" id="WP_420904273.1">
    <property type="nucleotide sequence ID" value="NZ_BAAFGK010000003.1"/>
</dbReference>
<dbReference type="Pfam" id="PF13291">
    <property type="entry name" value="ACT_4"/>
    <property type="match status" value="1"/>
</dbReference>
<dbReference type="InterPro" id="IPR045600">
    <property type="entry name" value="RelA/SpoT_AH_RIS"/>
</dbReference>
<dbReference type="InterPro" id="IPR012676">
    <property type="entry name" value="TGS-like"/>
</dbReference>
<dbReference type="Gene3D" id="3.10.20.30">
    <property type="match status" value="1"/>
</dbReference>
<reference evidence="3 4" key="1">
    <citation type="submission" date="2024-05" db="EMBL/GenBank/DDBJ databases">
        <authorList>
            <consortium name="Candidatus Magnetaquicoccaceae bacterium FCR-1 genome sequencing consortium"/>
            <person name="Shimoshige H."/>
            <person name="Shimamura S."/>
            <person name="Taoka A."/>
            <person name="Kobayashi H."/>
            <person name="Maekawa T."/>
        </authorList>
    </citation>
    <scope>NUCLEOTIDE SEQUENCE [LARGE SCALE GENOMIC DNA]</scope>
    <source>
        <strain evidence="3 4">FCR-1</strain>
    </source>
</reference>
<dbReference type="Pfam" id="PF02824">
    <property type="entry name" value="TGS"/>
    <property type="match status" value="1"/>
</dbReference>
<evidence type="ECO:0000313" key="4">
    <source>
        <dbReference type="Proteomes" id="UP001628193"/>
    </source>
</evidence>
<dbReference type="Gene3D" id="3.30.460.10">
    <property type="entry name" value="Beta Polymerase, domain 2"/>
    <property type="match status" value="1"/>
</dbReference>
<dbReference type="SMART" id="SM00954">
    <property type="entry name" value="RelA_SpoT"/>
    <property type="match status" value="1"/>
</dbReference>
<dbReference type="PANTHER" id="PTHR21262:SF36">
    <property type="entry name" value="BIFUNCTIONAL (P)PPGPP SYNTHASE_HYDROLASE SPOT"/>
    <property type="match status" value="1"/>
</dbReference>
<organism evidence="3 4">
    <name type="scientific">Candidatus Magnetaquiglobus chichijimensis</name>
    <dbReference type="NCBI Taxonomy" id="3141448"/>
    <lineage>
        <taxon>Bacteria</taxon>
        <taxon>Pseudomonadati</taxon>
        <taxon>Pseudomonadota</taxon>
        <taxon>Magnetococcia</taxon>
        <taxon>Magnetococcales</taxon>
        <taxon>Candidatus Magnetaquicoccaceae</taxon>
        <taxon>Candidatus Magnetaquiglobus</taxon>
    </lineage>
</organism>
<dbReference type="Pfam" id="PF13328">
    <property type="entry name" value="HD_4"/>
    <property type="match status" value="1"/>
</dbReference>
<accession>A0ABQ0C6M7</accession>
<protein>
    <submittedName>
        <fullName evidence="3">GTP pyrophosphokinase</fullName>
        <ecNumber evidence="3">2.7.6.5</ecNumber>
    </submittedName>
</protein>
<dbReference type="InterPro" id="IPR002912">
    <property type="entry name" value="ACT_dom"/>
</dbReference>
<dbReference type="InterPro" id="IPR004811">
    <property type="entry name" value="RelA/Spo_fam"/>
</dbReference>
<dbReference type="Pfam" id="PF04607">
    <property type="entry name" value="RelA_SpoT"/>
    <property type="match status" value="1"/>
</dbReference>
<keyword evidence="4" id="KW-1185">Reference proteome</keyword>